<proteinExistence type="predicted"/>
<gene>
    <name evidence="1" type="ORF">P691DRAFT_671371</name>
</gene>
<dbReference type="EMBL" id="MU151196">
    <property type="protein sequence ID" value="KAF9447522.1"/>
    <property type="molecule type" value="Genomic_DNA"/>
</dbReference>
<protein>
    <recommendedName>
        <fullName evidence="3">F-box domain-containing protein</fullName>
    </recommendedName>
</protein>
<accession>A0A9P5XCG9</accession>
<feature type="non-terminal residue" evidence="1">
    <location>
        <position position="309"/>
    </location>
</feature>
<evidence type="ECO:0000313" key="1">
    <source>
        <dbReference type="EMBL" id="KAF9447522.1"/>
    </source>
</evidence>
<organism evidence="1 2">
    <name type="scientific">Macrolepiota fuliginosa MF-IS2</name>
    <dbReference type="NCBI Taxonomy" id="1400762"/>
    <lineage>
        <taxon>Eukaryota</taxon>
        <taxon>Fungi</taxon>
        <taxon>Dikarya</taxon>
        <taxon>Basidiomycota</taxon>
        <taxon>Agaricomycotina</taxon>
        <taxon>Agaricomycetes</taxon>
        <taxon>Agaricomycetidae</taxon>
        <taxon>Agaricales</taxon>
        <taxon>Agaricineae</taxon>
        <taxon>Agaricaceae</taxon>
        <taxon>Macrolepiota</taxon>
    </lineage>
</organism>
<name>A0A9P5XCG9_9AGAR</name>
<evidence type="ECO:0008006" key="3">
    <source>
        <dbReference type="Google" id="ProtNLM"/>
    </source>
</evidence>
<dbReference type="Gene3D" id="1.20.1280.50">
    <property type="match status" value="1"/>
</dbReference>
<keyword evidence="2" id="KW-1185">Reference proteome</keyword>
<reference evidence="1" key="1">
    <citation type="submission" date="2020-11" db="EMBL/GenBank/DDBJ databases">
        <authorList>
            <consortium name="DOE Joint Genome Institute"/>
            <person name="Ahrendt S."/>
            <person name="Riley R."/>
            <person name="Andreopoulos W."/>
            <person name="Labutti K."/>
            <person name="Pangilinan J."/>
            <person name="Ruiz-Duenas F.J."/>
            <person name="Barrasa J.M."/>
            <person name="Sanchez-Garcia M."/>
            <person name="Camarero S."/>
            <person name="Miyauchi S."/>
            <person name="Serrano A."/>
            <person name="Linde D."/>
            <person name="Babiker R."/>
            <person name="Drula E."/>
            <person name="Ayuso-Fernandez I."/>
            <person name="Pacheco R."/>
            <person name="Padilla G."/>
            <person name="Ferreira P."/>
            <person name="Barriuso J."/>
            <person name="Kellner H."/>
            <person name="Castanera R."/>
            <person name="Alfaro M."/>
            <person name="Ramirez L."/>
            <person name="Pisabarro A.G."/>
            <person name="Kuo A."/>
            <person name="Tritt A."/>
            <person name="Lipzen A."/>
            <person name="He G."/>
            <person name="Yan M."/>
            <person name="Ng V."/>
            <person name="Cullen D."/>
            <person name="Martin F."/>
            <person name="Rosso M.-N."/>
            <person name="Henrissat B."/>
            <person name="Hibbett D."/>
            <person name="Martinez A.T."/>
            <person name="Grigoriev I.V."/>
        </authorList>
    </citation>
    <scope>NUCLEOTIDE SEQUENCE</scope>
    <source>
        <strain evidence="1">MF-IS2</strain>
    </source>
</reference>
<evidence type="ECO:0000313" key="2">
    <source>
        <dbReference type="Proteomes" id="UP000807342"/>
    </source>
</evidence>
<dbReference type="AlphaFoldDB" id="A0A9P5XCG9"/>
<comment type="caution">
    <text evidence="1">The sequence shown here is derived from an EMBL/GenBank/DDBJ whole genome shotgun (WGS) entry which is preliminary data.</text>
</comment>
<dbReference type="Proteomes" id="UP000807342">
    <property type="component" value="Unassembled WGS sequence"/>
</dbReference>
<sequence length="309" mass="34853">MILPPTVRRKLATNDPPTDGEAALIRKAYTRSLDNIKSIDNEITRLQDRLTALSLEQRRLGVSLEMRRSLLSPARRLLPEILQEIFCHCLPTAHNAVMSVREAPLILGRVCGQWRQIAYSTPKLWASIHIVAVLPDTSSPSQKLAIALRYAISAWLSRSGVLPLSISLAIRVFDPYPSFGVTPPKRNNRVRPYLNLIAPYAHRWLSINFSIYDFDWAEFFDRFHASEVPLLENLEIDGFVEDITSQDISLSGANSILHAPRLHVLSIPWDTNRILELGIQWQKITGLDLGGSPVQTVIKVLRSCPNLRT</sequence>
<dbReference type="OrthoDB" id="3221235at2759"/>